<keyword evidence="8" id="KW-1185">Reference proteome</keyword>
<dbReference type="InterPro" id="IPR013057">
    <property type="entry name" value="AA_transpt_TM"/>
</dbReference>
<evidence type="ECO:0000259" key="6">
    <source>
        <dbReference type="Pfam" id="PF01490"/>
    </source>
</evidence>
<keyword evidence="4" id="KW-1133">Transmembrane helix</keyword>
<evidence type="ECO:0000313" key="8">
    <source>
        <dbReference type="Proteomes" id="UP001327560"/>
    </source>
</evidence>
<dbReference type="Pfam" id="PF01490">
    <property type="entry name" value="Aa_trans"/>
    <property type="match status" value="1"/>
</dbReference>
<evidence type="ECO:0000256" key="1">
    <source>
        <dbReference type="ARBA" id="ARBA00004370"/>
    </source>
</evidence>
<name>A0AAQ3QRD7_9LILI</name>
<dbReference type="AlphaFoldDB" id="A0AAQ3QRD7"/>
<dbReference type="GO" id="GO:0006865">
    <property type="term" value="P:amino acid transport"/>
    <property type="evidence" value="ECO:0007669"/>
    <property type="project" value="UniProtKB-KW"/>
</dbReference>
<proteinExistence type="predicted"/>
<keyword evidence="2" id="KW-0812">Transmembrane</keyword>
<evidence type="ECO:0000256" key="5">
    <source>
        <dbReference type="ARBA" id="ARBA00023136"/>
    </source>
</evidence>
<evidence type="ECO:0000313" key="7">
    <source>
        <dbReference type="EMBL" id="WOL17685.1"/>
    </source>
</evidence>
<gene>
    <name evidence="7" type="ORF">Cni_G26478</name>
</gene>
<sequence>MHEMVLGKWFDRYHELTRHVFGEKLGLWILVPQQLIVDIGVNIVYMVISGQSLRKFHDLVCPDCKSIKLSYCLHQ</sequence>
<evidence type="ECO:0000256" key="4">
    <source>
        <dbReference type="ARBA" id="ARBA00022989"/>
    </source>
</evidence>
<evidence type="ECO:0000256" key="3">
    <source>
        <dbReference type="ARBA" id="ARBA00022970"/>
    </source>
</evidence>
<dbReference type="Proteomes" id="UP001327560">
    <property type="component" value="Chromosome 8"/>
</dbReference>
<feature type="domain" description="Amino acid transporter transmembrane" evidence="6">
    <location>
        <begin position="7"/>
        <end position="66"/>
    </location>
</feature>
<keyword evidence="5" id="KW-0472">Membrane</keyword>
<keyword evidence="3" id="KW-0813">Transport</keyword>
<evidence type="ECO:0000256" key="2">
    <source>
        <dbReference type="ARBA" id="ARBA00022692"/>
    </source>
</evidence>
<dbReference type="EMBL" id="CP136897">
    <property type="protein sequence ID" value="WOL17685.1"/>
    <property type="molecule type" value="Genomic_DNA"/>
</dbReference>
<reference evidence="7 8" key="1">
    <citation type="submission" date="2023-10" db="EMBL/GenBank/DDBJ databases">
        <title>Chromosome-scale genome assembly provides insights into flower coloration mechanisms of Canna indica.</title>
        <authorList>
            <person name="Li C."/>
        </authorList>
    </citation>
    <scope>NUCLEOTIDE SEQUENCE [LARGE SCALE GENOMIC DNA]</scope>
    <source>
        <tissue evidence="7">Flower</tissue>
    </source>
</reference>
<dbReference type="GO" id="GO:0016020">
    <property type="term" value="C:membrane"/>
    <property type="evidence" value="ECO:0007669"/>
    <property type="project" value="UniProtKB-SubCell"/>
</dbReference>
<protein>
    <recommendedName>
        <fullName evidence="6">Amino acid transporter transmembrane domain-containing protein</fullName>
    </recommendedName>
</protein>
<accession>A0AAQ3QRD7</accession>
<keyword evidence="3" id="KW-0029">Amino-acid transport</keyword>
<comment type="subcellular location">
    <subcellularLocation>
        <location evidence="1">Membrane</location>
    </subcellularLocation>
</comment>
<organism evidence="7 8">
    <name type="scientific">Canna indica</name>
    <name type="common">Indian-shot</name>
    <dbReference type="NCBI Taxonomy" id="4628"/>
    <lineage>
        <taxon>Eukaryota</taxon>
        <taxon>Viridiplantae</taxon>
        <taxon>Streptophyta</taxon>
        <taxon>Embryophyta</taxon>
        <taxon>Tracheophyta</taxon>
        <taxon>Spermatophyta</taxon>
        <taxon>Magnoliopsida</taxon>
        <taxon>Liliopsida</taxon>
        <taxon>Zingiberales</taxon>
        <taxon>Cannaceae</taxon>
        <taxon>Canna</taxon>
    </lineage>
</organism>